<dbReference type="GO" id="GO:0004493">
    <property type="term" value="F:methylmalonyl-CoA epimerase activity"/>
    <property type="evidence" value="ECO:0007669"/>
    <property type="project" value="TreeGrafter"/>
</dbReference>
<evidence type="ECO:0000259" key="2">
    <source>
        <dbReference type="PROSITE" id="PS51819"/>
    </source>
</evidence>
<keyword evidence="4" id="KW-1185">Reference proteome</keyword>
<dbReference type="KEGG" id="phb:HYN04_12265"/>
<dbReference type="OrthoDB" id="4373689at2"/>
<feature type="domain" description="VOC" evidence="2">
    <location>
        <begin position="4"/>
        <end position="116"/>
    </location>
</feature>
<organism evidence="3 4">
    <name type="scientific">Phenylobacterium parvum</name>
    <dbReference type="NCBI Taxonomy" id="2201350"/>
    <lineage>
        <taxon>Bacteria</taxon>
        <taxon>Pseudomonadati</taxon>
        <taxon>Pseudomonadota</taxon>
        <taxon>Alphaproteobacteria</taxon>
        <taxon>Caulobacterales</taxon>
        <taxon>Caulobacteraceae</taxon>
        <taxon>Phenylobacterium</taxon>
    </lineage>
</organism>
<dbReference type="AlphaFoldDB" id="A0A2Z3HW56"/>
<dbReference type="SUPFAM" id="SSF54593">
    <property type="entry name" value="Glyoxalase/Bleomycin resistance protein/Dihydroxybiphenyl dioxygenase"/>
    <property type="match status" value="1"/>
</dbReference>
<dbReference type="EMBL" id="CP029479">
    <property type="protein sequence ID" value="AWM78456.1"/>
    <property type="molecule type" value="Genomic_DNA"/>
</dbReference>
<dbReference type="Proteomes" id="UP000247763">
    <property type="component" value="Chromosome"/>
</dbReference>
<dbReference type="InterPro" id="IPR051785">
    <property type="entry name" value="MMCE/EMCE_epimerase"/>
</dbReference>
<evidence type="ECO:0000313" key="4">
    <source>
        <dbReference type="Proteomes" id="UP000247763"/>
    </source>
</evidence>
<dbReference type="InterPro" id="IPR037523">
    <property type="entry name" value="VOC_core"/>
</dbReference>
<dbReference type="PANTHER" id="PTHR43048:SF3">
    <property type="entry name" value="METHYLMALONYL-COA EPIMERASE, MITOCHONDRIAL"/>
    <property type="match status" value="1"/>
</dbReference>
<dbReference type="RefSeq" id="WP_110451022.1">
    <property type="nucleotide sequence ID" value="NZ_CP029479.1"/>
</dbReference>
<reference evidence="4" key="1">
    <citation type="submission" date="2018-05" db="EMBL/GenBank/DDBJ databases">
        <title>Genome sequencing of Phenylobacterium sp. HYN0004.</title>
        <authorList>
            <person name="Yi H."/>
            <person name="Baek C."/>
        </authorList>
    </citation>
    <scope>NUCLEOTIDE SEQUENCE [LARGE SCALE GENOMIC DNA]</scope>
    <source>
        <strain evidence="4">HYN0004</strain>
    </source>
</reference>
<dbReference type="PROSITE" id="PS51819">
    <property type="entry name" value="VOC"/>
    <property type="match status" value="1"/>
</dbReference>
<dbReference type="InterPro" id="IPR029068">
    <property type="entry name" value="Glyas_Bleomycin-R_OHBP_Dase"/>
</dbReference>
<keyword evidence="1" id="KW-0479">Metal-binding</keyword>
<evidence type="ECO:0000313" key="3">
    <source>
        <dbReference type="EMBL" id="AWM78456.1"/>
    </source>
</evidence>
<gene>
    <name evidence="3" type="ORF">HYN04_12265</name>
</gene>
<dbReference type="Gene3D" id="3.10.180.10">
    <property type="entry name" value="2,3-Dihydroxybiphenyl 1,2-Dioxygenase, domain 1"/>
    <property type="match status" value="2"/>
</dbReference>
<protein>
    <submittedName>
        <fullName evidence="3">Glyoxalase</fullName>
    </submittedName>
</protein>
<name>A0A2Z3HW56_9CAUL</name>
<dbReference type="CDD" id="cd06587">
    <property type="entry name" value="VOC"/>
    <property type="match status" value="1"/>
</dbReference>
<dbReference type="PANTHER" id="PTHR43048">
    <property type="entry name" value="METHYLMALONYL-COA EPIMERASE"/>
    <property type="match status" value="1"/>
</dbReference>
<dbReference type="GO" id="GO:0046872">
    <property type="term" value="F:metal ion binding"/>
    <property type="evidence" value="ECO:0007669"/>
    <property type="project" value="UniProtKB-KW"/>
</dbReference>
<accession>A0A2Z3HW56</accession>
<dbReference type="GO" id="GO:0046491">
    <property type="term" value="P:L-methylmalonyl-CoA metabolic process"/>
    <property type="evidence" value="ECO:0007669"/>
    <property type="project" value="TreeGrafter"/>
</dbReference>
<proteinExistence type="predicted"/>
<sequence length="264" mass="27521">MILGLDHVVVPVDDVEDAAARYGVFLGREPAWEGQLDGAAASVFSLTNMALCLRARREADPGELIALKVADLDAAVRLAGRRGLPALGEETTFGDRRMVRLDPAAAGGLNLALVSGDGPGLSAPAVSEASAVSALDHVVIAARSGDRALALWGARLGLDLRLDRSNPAWGARQMFFACGGLVMEVVLRLGEAETTDQPDDFNGLAWGAADADAVQGRLSGLGFNVSEVRNGRKPGTRIFTLREGVPFTPTVVLQQNAGTAGAEP</sequence>
<dbReference type="Pfam" id="PF13669">
    <property type="entry name" value="Glyoxalase_4"/>
    <property type="match status" value="1"/>
</dbReference>
<evidence type="ECO:0000256" key="1">
    <source>
        <dbReference type="ARBA" id="ARBA00022723"/>
    </source>
</evidence>